<evidence type="ECO:0000256" key="2">
    <source>
        <dbReference type="ARBA" id="ARBA00006683"/>
    </source>
</evidence>
<dbReference type="SUPFAM" id="SSF52540">
    <property type="entry name" value="P-loop containing nucleoside triphosphate hydrolases"/>
    <property type="match status" value="1"/>
</dbReference>
<dbReference type="EMBL" id="VNIQ01000001">
    <property type="protein sequence ID" value="TYQ07664.1"/>
    <property type="molecule type" value="Genomic_DNA"/>
</dbReference>
<evidence type="ECO:0000256" key="10">
    <source>
        <dbReference type="ARBA" id="ARBA00022840"/>
    </source>
</evidence>
<name>A0A652YVI3_NOCGL</name>
<keyword evidence="10" id="KW-0067">ATP-binding</keyword>
<comment type="similarity">
    <text evidence="2">Belongs to the CpsC/CapA family.</text>
</comment>
<evidence type="ECO:0000259" key="15">
    <source>
        <dbReference type="Pfam" id="PF02706"/>
    </source>
</evidence>
<reference evidence="17" key="1">
    <citation type="submission" date="2019-07" db="EMBL/GenBank/DDBJ databases">
        <title>Genomic Encyclopedia of Type Strains, Phase IV (KMG-IV): sequencing the most valuable type-strain genomes for metagenomic binning, comparative biology and taxonomic classification.</title>
        <authorList>
            <person name="Goeker M."/>
        </authorList>
    </citation>
    <scope>NUCLEOTIDE SEQUENCE</scope>
    <source>
        <strain evidence="17">DSM 44596</strain>
    </source>
</reference>
<keyword evidence="9" id="KW-0418">Kinase</keyword>
<keyword evidence="11" id="KW-1133">Transmembrane helix</keyword>
<feature type="domain" description="Polysaccharide chain length determinant N-terminal" evidence="15">
    <location>
        <begin position="24"/>
        <end position="93"/>
    </location>
</feature>
<feature type="domain" description="AAA" evidence="16">
    <location>
        <begin position="281"/>
        <end position="427"/>
    </location>
</feature>
<dbReference type="Pfam" id="PF13614">
    <property type="entry name" value="AAA_31"/>
    <property type="match status" value="1"/>
</dbReference>
<evidence type="ECO:0000256" key="13">
    <source>
        <dbReference type="ARBA" id="ARBA00023137"/>
    </source>
</evidence>
<keyword evidence="4" id="KW-1003">Cell membrane</keyword>
<keyword evidence="5" id="KW-0997">Cell inner membrane</keyword>
<organism evidence="17">
    <name type="scientific">Nocardia globerula</name>
    <dbReference type="NCBI Taxonomy" id="1818"/>
    <lineage>
        <taxon>Bacteria</taxon>
        <taxon>Bacillati</taxon>
        <taxon>Actinomycetota</taxon>
        <taxon>Actinomycetes</taxon>
        <taxon>Mycobacteriales</taxon>
        <taxon>Nocardiaceae</taxon>
        <taxon>Nocardia</taxon>
    </lineage>
</organism>
<dbReference type="InterPro" id="IPR005702">
    <property type="entry name" value="Wzc-like_C"/>
</dbReference>
<dbReference type="PANTHER" id="PTHR32309">
    <property type="entry name" value="TYROSINE-PROTEIN KINASE"/>
    <property type="match status" value="1"/>
</dbReference>
<keyword evidence="7" id="KW-0812">Transmembrane</keyword>
<dbReference type="InterPro" id="IPR050445">
    <property type="entry name" value="Bact_polysacc_biosynth/exp"/>
</dbReference>
<accession>A0A652YVI3</accession>
<comment type="caution">
    <text evidence="17">The sequence shown here is derived from an EMBL/GenBank/DDBJ whole genome shotgun (WGS) entry which is preliminary data.</text>
</comment>
<dbReference type="GO" id="GO:0004713">
    <property type="term" value="F:protein tyrosine kinase activity"/>
    <property type="evidence" value="ECO:0007669"/>
    <property type="project" value="TreeGrafter"/>
</dbReference>
<evidence type="ECO:0000256" key="1">
    <source>
        <dbReference type="ARBA" id="ARBA00004429"/>
    </source>
</evidence>
<evidence type="ECO:0000256" key="6">
    <source>
        <dbReference type="ARBA" id="ARBA00022679"/>
    </source>
</evidence>
<evidence type="ECO:0000256" key="3">
    <source>
        <dbReference type="ARBA" id="ARBA00008883"/>
    </source>
</evidence>
<keyword evidence="13" id="KW-0829">Tyrosine-protein kinase</keyword>
<sequence>MTDKFAGTTYRPGNAGNEWLRSAVGAVRNRWIILLVCALFGGFLGAILTSVQSPSYESSAVIYQTPHFGDTDGTSRQRTEAYTKLLSSDFLIETALANTGLEMSNSDVREMTTASANVGSAILTVTVRAEDADTSAELANALAQALPGAVAVLDGSTPAQPAPDQSETVVPDPVRLSVISPAVPDDAEGGPQYVRNTALGVIAGLLAGLLYAYLRSQMSRKVQDVAALGKFLSGPVLAAIPADKALETGVVDFSRESPAAEAFRRLRTVIADHEPGRGECRTIIVSSAVTGDGKTAVALNLAIALAESGNEVVFVDAAGRDEANVRSGRHGSDHEKNASPAGLIDYLLNGDDIDRYISASWHPKLSFIPAGRTAPGKSELLGSTRMRNGLADLAARANYVIVDTAPMADRSDALVLGRWADGVLLVARSDHTRYAELGAVIERLSLAELRVWGVVLNDSPRPLARSARKRGARLSAAKLLTRESRPVKTNV</sequence>
<evidence type="ECO:0000256" key="7">
    <source>
        <dbReference type="ARBA" id="ARBA00022692"/>
    </source>
</evidence>
<comment type="similarity">
    <text evidence="3">Belongs to the etk/wzc family.</text>
</comment>
<comment type="subcellular location">
    <subcellularLocation>
        <location evidence="1">Cell inner membrane</location>
        <topology evidence="1">Multi-pass membrane protein</topology>
    </subcellularLocation>
</comment>
<comment type="catalytic activity">
    <reaction evidence="14">
        <text>L-tyrosyl-[protein] + ATP = O-phospho-L-tyrosyl-[protein] + ADP + H(+)</text>
        <dbReference type="Rhea" id="RHEA:10596"/>
        <dbReference type="Rhea" id="RHEA-COMP:10136"/>
        <dbReference type="Rhea" id="RHEA-COMP:20101"/>
        <dbReference type="ChEBI" id="CHEBI:15378"/>
        <dbReference type="ChEBI" id="CHEBI:30616"/>
        <dbReference type="ChEBI" id="CHEBI:46858"/>
        <dbReference type="ChEBI" id="CHEBI:61978"/>
        <dbReference type="ChEBI" id="CHEBI:456216"/>
    </reaction>
</comment>
<keyword evidence="12" id="KW-0472">Membrane</keyword>
<dbReference type="PANTHER" id="PTHR32309:SF31">
    <property type="entry name" value="CAPSULAR EXOPOLYSACCHARIDE FAMILY"/>
    <property type="match status" value="1"/>
</dbReference>
<evidence type="ECO:0000256" key="12">
    <source>
        <dbReference type="ARBA" id="ARBA00023136"/>
    </source>
</evidence>
<dbReference type="InterPro" id="IPR025669">
    <property type="entry name" value="AAA_dom"/>
</dbReference>
<evidence type="ECO:0000259" key="16">
    <source>
        <dbReference type="Pfam" id="PF13614"/>
    </source>
</evidence>
<evidence type="ECO:0000256" key="9">
    <source>
        <dbReference type="ARBA" id="ARBA00022777"/>
    </source>
</evidence>
<dbReference type="CDD" id="cd05387">
    <property type="entry name" value="BY-kinase"/>
    <property type="match status" value="1"/>
</dbReference>
<dbReference type="GO" id="GO:0005886">
    <property type="term" value="C:plasma membrane"/>
    <property type="evidence" value="ECO:0007669"/>
    <property type="project" value="UniProtKB-SubCell"/>
</dbReference>
<evidence type="ECO:0000256" key="11">
    <source>
        <dbReference type="ARBA" id="ARBA00022989"/>
    </source>
</evidence>
<dbReference type="Gene3D" id="3.40.50.300">
    <property type="entry name" value="P-loop containing nucleotide triphosphate hydrolases"/>
    <property type="match status" value="1"/>
</dbReference>
<dbReference type="Pfam" id="PF02706">
    <property type="entry name" value="Wzz"/>
    <property type="match status" value="1"/>
</dbReference>
<evidence type="ECO:0000256" key="5">
    <source>
        <dbReference type="ARBA" id="ARBA00022519"/>
    </source>
</evidence>
<keyword evidence="8" id="KW-0547">Nucleotide-binding</keyword>
<gene>
    <name evidence="17" type="ORF">FNL38_10128</name>
</gene>
<keyword evidence="6" id="KW-0808">Transferase</keyword>
<protein>
    <submittedName>
        <fullName evidence="17">Capsular exopolysaccharide synthesis family protein</fullName>
    </submittedName>
</protein>
<dbReference type="AlphaFoldDB" id="A0A652YVI3"/>
<evidence type="ECO:0000313" key="17">
    <source>
        <dbReference type="EMBL" id="TYQ07664.1"/>
    </source>
</evidence>
<evidence type="ECO:0000256" key="14">
    <source>
        <dbReference type="ARBA" id="ARBA00053015"/>
    </source>
</evidence>
<dbReference type="InterPro" id="IPR003856">
    <property type="entry name" value="LPS_length_determ_N"/>
</dbReference>
<evidence type="ECO:0000256" key="4">
    <source>
        <dbReference type="ARBA" id="ARBA00022475"/>
    </source>
</evidence>
<evidence type="ECO:0000256" key="8">
    <source>
        <dbReference type="ARBA" id="ARBA00022741"/>
    </source>
</evidence>
<dbReference type="InterPro" id="IPR027417">
    <property type="entry name" value="P-loop_NTPase"/>
</dbReference>
<proteinExistence type="inferred from homology"/>